<dbReference type="InterPro" id="IPR000182">
    <property type="entry name" value="GNAT_dom"/>
</dbReference>
<dbReference type="Proteomes" id="UP001211894">
    <property type="component" value="Unassembled WGS sequence"/>
</dbReference>
<evidence type="ECO:0000313" key="3">
    <source>
        <dbReference type="Proteomes" id="UP001211894"/>
    </source>
</evidence>
<protein>
    <submittedName>
        <fullName evidence="2">GNAT family N-acetyltransferase</fullName>
    </submittedName>
</protein>
<evidence type="ECO:0000313" key="2">
    <source>
        <dbReference type="EMBL" id="MDA7025089.1"/>
    </source>
</evidence>
<name>A0ABT4WYG6_9BACI</name>
<keyword evidence="3" id="KW-1185">Reference proteome</keyword>
<dbReference type="InterPro" id="IPR016181">
    <property type="entry name" value="Acyl_CoA_acyltransferase"/>
</dbReference>
<dbReference type="SUPFAM" id="SSF55729">
    <property type="entry name" value="Acyl-CoA N-acyltransferases (Nat)"/>
    <property type="match status" value="1"/>
</dbReference>
<feature type="domain" description="N-acetyltransferase" evidence="1">
    <location>
        <begin position="14"/>
        <end position="167"/>
    </location>
</feature>
<comment type="caution">
    <text evidence="2">The sequence shown here is derived from an EMBL/GenBank/DDBJ whole genome shotgun (WGS) entry which is preliminary data.</text>
</comment>
<evidence type="ECO:0000259" key="1">
    <source>
        <dbReference type="PROSITE" id="PS51186"/>
    </source>
</evidence>
<sequence length="167" mass="19659">MLKGLNLQKKKTSPLLKPMSEQDFEEYKSYTINHYAMEKVKAGLWTVAEAMEKAEEQFQRLLPNGLNSTNHYLWSIVNEEKDVMGWLWVYIDREHPLKDAFIYDIGLYEAYQGQGIGKWVLKTLEEEAEELGVKKLSLHVFAHNKTAIRLYEKMNYEVTDLHMSKRL</sequence>
<organism evidence="2 3">
    <name type="scientific">Bacillus changyiensis</name>
    <dbReference type="NCBI Taxonomy" id="3004103"/>
    <lineage>
        <taxon>Bacteria</taxon>
        <taxon>Bacillati</taxon>
        <taxon>Bacillota</taxon>
        <taxon>Bacilli</taxon>
        <taxon>Bacillales</taxon>
        <taxon>Bacillaceae</taxon>
        <taxon>Bacillus</taxon>
    </lineage>
</organism>
<dbReference type="PROSITE" id="PS51186">
    <property type="entry name" value="GNAT"/>
    <property type="match status" value="1"/>
</dbReference>
<dbReference type="PANTHER" id="PTHR43259:SF1">
    <property type="entry name" value="N-ACETYLTRANSFERASE DOMAIN-CONTAINING PROTEIN"/>
    <property type="match status" value="1"/>
</dbReference>
<dbReference type="Gene3D" id="3.40.630.30">
    <property type="match status" value="1"/>
</dbReference>
<accession>A0ABT4WYG6</accession>
<dbReference type="EMBL" id="JAQKAB010000001">
    <property type="protein sequence ID" value="MDA7025089.1"/>
    <property type="molecule type" value="Genomic_DNA"/>
</dbReference>
<dbReference type="Pfam" id="PF00583">
    <property type="entry name" value="Acetyltransf_1"/>
    <property type="match status" value="1"/>
</dbReference>
<dbReference type="CDD" id="cd04301">
    <property type="entry name" value="NAT_SF"/>
    <property type="match status" value="1"/>
</dbReference>
<proteinExistence type="predicted"/>
<dbReference type="PANTHER" id="PTHR43259">
    <property type="entry name" value="SPT10P"/>
    <property type="match status" value="1"/>
</dbReference>
<dbReference type="InterPro" id="IPR052829">
    <property type="entry name" value="N-acetyltransferase_domain"/>
</dbReference>
<dbReference type="RefSeq" id="WP_271338949.1">
    <property type="nucleotide sequence ID" value="NZ_JAQKAB010000001.1"/>
</dbReference>
<gene>
    <name evidence="2" type="ORF">PJ311_00530</name>
</gene>
<reference evidence="2 3" key="1">
    <citation type="submission" date="2023-01" db="EMBL/GenBank/DDBJ databases">
        <title>Bacillus changyiensis sp. nov., isolated from a coastal deposit.</title>
        <authorList>
            <person name="Xiao G."/>
            <person name="Lai Q."/>
            <person name="Hu Z."/>
            <person name="Shao Z."/>
        </authorList>
    </citation>
    <scope>NUCLEOTIDE SEQUENCE [LARGE SCALE GENOMIC DNA]</scope>
    <source>
        <strain evidence="2 3">CLL-7-23</strain>
    </source>
</reference>